<gene>
    <name evidence="2" type="ORF">METBISCDRAFT_31352</name>
</gene>
<dbReference type="PANTHER" id="PTHR30546">
    <property type="entry name" value="FLAVODOXIN-RELATED PROTEIN WRBA-RELATED"/>
    <property type="match status" value="1"/>
</dbReference>
<dbReference type="GO" id="GO:0003955">
    <property type="term" value="F:NAD(P)H dehydrogenase (quinone) activity"/>
    <property type="evidence" value="ECO:0007669"/>
    <property type="project" value="TreeGrafter"/>
</dbReference>
<dbReference type="InterPro" id="IPR029039">
    <property type="entry name" value="Flavoprotein-like_sf"/>
</dbReference>
<dbReference type="SUPFAM" id="SSF52218">
    <property type="entry name" value="Flavoproteins"/>
    <property type="match status" value="1"/>
</dbReference>
<dbReference type="Gene3D" id="3.40.50.360">
    <property type="match status" value="2"/>
</dbReference>
<keyword evidence="3" id="KW-1185">Reference proteome</keyword>
<dbReference type="OrthoDB" id="504689at2759"/>
<evidence type="ECO:0000313" key="3">
    <source>
        <dbReference type="Proteomes" id="UP000268321"/>
    </source>
</evidence>
<evidence type="ECO:0000313" key="2">
    <source>
        <dbReference type="EMBL" id="RKP29869.1"/>
    </source>
</evidence>
<accession>A0A4V1J2V4</accession>
<comment type="similarity">
    <text evidence="1">Belongs to the WrbA family.</text>
</comment>
<name>A0A4V1J2V4_9ASCO</name>
<sequence>MAQLMKEVVDKSGVVSQADILQVPEMQSGNVLEMIHAPPKEYDGYLLGIPTRFGTMPAHTLGGGQETTVRKFMSIIFAQITTFDEVNGSSPYGAGCLAGPDGSRQPSTLEREIATIQGETFVKTSIKFYKASDKPASAKEAVENSVMDESVDEKAAVEKIELQTGPAHKIARTPIGQPTAGGKLV</sequence>
<dbReference type="AlphaFoldDB" id="A0A4V1J2V4"/>
<dbReference type="Proteomes" id="UP000268321">
    <property type="component" value="Unassembled WGS sequence"/>
</dbReference>
<organism evidence="2 3">
    <name type="scientific">Metschnikowia bicuspidata</name>
    <dbReference type="NCBI Taxonomy" id="27322"/>
    <lineage>
        <taxon>Eukaryota</taxon>
        <taxon>Fungi</taxon>
        <taxon>Dikarya</taxon>
        <taxon>Ascomycota</taxon>
        <taxon>Saccharomycotina</taxon>
        <taxon>Pichiomycetes</taxon>
        <taxon>Metschnikowiaceae</taxon>
        <taxon>Metschnikowia</taxon>
    </lineage>
</organism>
<reference evidence="3" key="1">
    <citation type="journal article" date="2018" name="Nat. Microbiol.">
        <title>Leveraging single-cell genomics to expand the fungal tree of life.</title>
        <authorList>
            <person name="Ahrendt S.R."/>
            <person name="Quandt C.A."/>
            <person name="Ciobanu D."/>
            <person name="Clum A."/>
            <person name="Salamov A."/>
            <person name="Andreopoulos B."/>
            <person name="Cheng J.F."/>
            <person name="Woyke T."/>
            <person name="Pelin A."/>
            <person name="Henrissat B."/>
            <person name="Reynolds N.K."/>
            <person name="Benny G.L."/>
            <person name="Smith M.E."/>
            <person name="James T.Y."/>
            <person name="Grigoriev I.V."/>
        </authorList>
    </citation>
    <scope>NUCLEOTIDE SEQUENCE [LARGE SCALE GENOMIC DNA]</scope>
    <source>
        <strain evidence="3">Baker2002</strain>
    </source>
</reference>
<dbReference type="EMBL" id="ML004472">
    <property type="protein sequence ID" value="RKP29869.1"/>
    <property type="molecule type" value="Genomic_DNA"/>
</dbReference>
<proteinExistence type="inferred from homology"/>
<protein>
    <submittedName>
        <fullName evidence="2">Uncharacterized protein</fullName>
    </submittedName>
</protein>
<dbReference type="GO" id="GO:0016020">
    <property type="term" value="C:membrane"/>
    <property type="evidence" value="ECO:0007669"/>
    <property type="project" value="TreeGrafter"/>
</dbReference>
<dbReference type="PANTHER" id="PTHR30546:SF23">
    <property type="entry name" value="FLAVOPROTEIN-LIKE PROTEIN YCP4-RELATED"/>
    <property type="match status" value="1"/>
</dbReference>
<evidence type="ECO:0000256" key="1">
    <source>
        <dbReference type="ARBA" id="ARBA00006961"/>
    </source>
</evidence>